<protein>
    <submittedName>
        <fullName evidence="1">Nucleotidylyl transferase</fullName>
    </submittedName>
</protein>
<dbReference type="GO" id="GO:0000309">
    <property type="term" value="F:nicotinamide-nucleotide adenylyltransferase activity"/>
    <property type="evidence" value="ECO:0007669"/>
    <property type="project" value="TreeGrafter"/>
</dbReference>
<dbReference type="GO" id="GO:0016887">
    <property type="term" value="F:ATP hydrolysis activity"/>
    <property type="evidence" value="ECO:0007669"/>
    <property type="project" value="TreeGrafter"/>
</dbReference>
<comment type="caution">
    <text evidence="1">The sequence shown here is derived from an EMBL/GenBank/DDBJ whole genome shotgun (WGS) entry which is preliminary data.</text>
</comment>
<accession>A0AAD4LIX2</accession>
<evidence type="ECO:0000313" key="2">
    <source>
        <dbReference type="Proteomes" id="UP001201163"/>
    </source>
</evidence>
<dbReference type="InterPro" id="IPR014729">
    <property type="entry name" value="Rossmann-like_a/b/a_fold"/>
</dbReference>
<dbReference type="SUPFAM" id="SSF52374">
    <property type="entry name" value="Nucleotidylyl transferase"/>
    <property type="match status" value="1"/>
</dbReference>
<sequence>MTDLVSAAITRLQRGATKVEFIRKPYSGWPYPRPGLTGSPVATGVSAFRVAVLDSSFNPPTLAHRALSLHPAAASPTEARLLLLSVRNADKTPRPGDASPSQRVEMMVRLACDINAAVALVDAPAFIHKAERLRTALPAGAQLAFIQGIDTLERFLAPRYYGDGSPEAMDAALRQFFAPDGSDARVICVRQTATLEAAGEWVRADRVSIADIDDELQTFSSSEVRAKVLARDDSWCRMVPNYIAQYIEEQKLYLDSP</sequence>
<gene>
    <name evidence="1" type="ORF">EDB92DRAFT_1865607</name>
</gene>
<name>A0AAD4LIX2_9AGAM</name>
<dbReference type="Proteomes" id="UP001201163">
    <property type="component" value="Unassembled WGS sequence"/>
</dbReference>
<keyword evidence="2" id="KW-1185">Reference proteome</keyword>
<dbReference type="GO" id="GO:0005634">
    <property type="term" value="C:nucleus"/>
    <property type="evidence" value="ECO:0007669"/>
    <property type="project" value="TreeGrafter"/>
</dbReference>
<dbReference type="PANTHER" id="PTHR31285:SF0">
    <property type="entry name" value="NICOTINAMIDE MONONUCLEOTIDE ADENYLYLTRANSFERASE"/>
    <property type="match status" value="1"/>
</dbReference>
<keyword evidence="1" id="KW-0808">Transferase</keyword>
<proteinExistence type="predicted"/>
<dbReference type="EMBL" id="JAKELL010000031">
    <property type="protein sequence ID" value="KAH8990296.1"/>
    <property type="molecule type" value="Genomic_DNA"/>
</dbReference>
<reference evidence="1" key="1">
    <citation type="submission" date="2022-01" db="EMBL/GenBank/DDBJ databases">
        <title>Comparative genomics reveals a dynamic genome evolution in the ectomycorrhizal milk-cap (Lactarius) mushrooms.</title>
        <authorList>
            <consortium name="DOE Joint Genome Institute"/>
            <person name="Lebreton A."/>
            <person name="Tang N."/>
            <person name="Kuo A."/>
            <person name="LaButti K."/>
            <person name="Drula E."/>
            <person name="Barry K."/>
            <person name="Clum A."/>
            <person name="Lipzen A."/>
            <person name="Mousain D."/>
            <person name="Ng V."/>
            <person name="Wang R."/>
            <person name="Wang X."/>
            <person name="Dai Y."/>
            <person name="Henrissat B."/>
            <person name="Grigoriev I.V."/>
            <person name="Guerin-Laguette A."/>
            <person name="Yu F."/>
            <person name="Martin F.M."/>
        </authorList>
    </citation>
    <scope>NUCLEOTIDE SEQUENCE</scope>
    <source>
        <strain evidence="1">QP</strain>
    </source>
</reference>
<dbReference type="PANTHER" id="PTHR31285">
    <property type="entry name" value="NICOTINAMIDE MONONUCLEOTIDE ADENYLYLTRANSFERASE"/>
    <property type="match status" value="1"/>
</dbReference>
<organism evidence="1 2">
    <name type="scientific">Lactarius akahatsu</name>
    <dbReference type="NCBI Taxonomy" id="416441"/>
    <lineage>
        <taxon>Eukaryota</taxon>
        <taxon>Fungi</taxon>
        <taxon>Dikarya</taxon>
        <taxon>Basidiomycota</taxon>
        <taxon>Agaricomycotina</taxon>
        <taxon>Agaricomycetes</taxon>
        <taxon>Russulales</taxon>
        <taxon>Russulaceae</taxon>
        <taxon>Lactarius</taxon>
    </lineage>
</organism>
<dbReference type="AlphaFoldDB" id="A0AAD4LIX2"/>
<dbReference type="Gene3D" id="3.40.50.620">
    <property type="entry name" value="HUPs"/>
    <property type="match status" value="1"/>
</dbReference>
<dbReference type="GO" id="GO:0005737">
    <property type="term" value="C:cytoplasm"/>
    <property type="evidence" value="ECO:0007669"/>
    <property type="project" value="TreeGrafter"/>
</dbReference>
<evidence type="ECO:0000313" key="1">
    <source>
        <dbReference type="EMBL" id="KAH8990296.1"/>
    </source>
</evidence>